<feature type="transmembrane region" description="Helical" evidence="9">
    <location>
        <begin position="49"/>
        <end position="69"/>
    </location>
</feature>
<dbReference type="CDD" id="cd06853">
    <property type="entry name" value="GT_WecA_like"/>
    <property type="match status" value="1"/>
</dbReference>
<feature type="region of interest" description="Disordered" evidence="8">
    <location>
        <begin position="373"/>
        <end position="437"/>
    </location>
</feature>
<dbReference type="GeneID" id="85007277"/>
<dbReference type="GO" id="GO:0016780">
    <property type="term" value="F:phosphotransferase activity, for other substituted phosphate groups"/>
    <property type="evidence" value="ECO:0007669"/>
    <property type="project" value="InterPro"/>
</dbReference>
<evidence type="ECO:0000256" key="1">
    <source>
        <dbReference type="ARBA" id="ARBA00004651"/>
    </source>
</evidence>
<keyword evidence="7" id="KW-0460">Magnesium</keyword>
<name>D0WFS1_SLAES</name>
<feature type="compositionally biased region" description="Acidic residues" evidence="8">
    <location>
        <begin position="395"/>
        <end position="404"/>
    </location>
</feature>
<sequence>MIISANIGHLLVLGVISLAVTLLMVPVVKRLAFRLNAIDYPGARRVNTIPVARMGGVAMFVGVIGALVFEVFAEHLLNWHGFERSSWVLAVNYKGVLVGLAVTMLVGAVDDVKSLKPSTKLLGQIVGASIIAASGVLLSSINNPLGAGYIEFGWLSYPLTVFYLVAFMNVINLVDGLDGLAAGIVGIAALTLFFIGMGKLRLEVAMFAVVLLGACLGFLRYNFNPASIFMGDSGSLFLGAMLGVISLLGVIRSSTLVVMVATIVIAAIPIADTLVAIIRRVHNHQPIQQADAKHLHHKLLREGYSVRKSVLIVYGWTAMLAFGAFVISNLSGIKALIVFVVLAAASFAILLRLGIFEPVLRHHYNRRRGPIAHHHDDEEAGADASGESDASGEAGESDAPDGADESGAADTADGAGGSDAPDGTGAADRSGKADELA</sequence>
<dbReference type="Proteomes" id="UP000006001">
    <property type="component" value="Unassembled WGS sequence"/>
</dbReference>
<gene>
    <name evidence="10" type="ORF">HMPREF0762_00671</name>
</gene>
<dbReference type="HOGENOM" id="CLU_023982_2_4_11"/>
<protein>
    <submittedName>
        <fullName evidence="10">Glycosyltransferase, group 4 family</fullName>
        <ecNumber evidence="10">2.7.8.-</ecNumber>
    </submittedName>
</protein>
<evidence type="ECO:0000256" key="6">
    <source>
        <dbReference type="ARBA" id="ARBA00023136"/>
    </source>
</evidence>
<feature type="transmembrane region" description="Helical" evidence="9">
    <location>
        <begin position="180"/>
        <end position="198"/>
    </location>
</feature>
<keyword evidence="7" id="KW-0479">Metal-binding</keyword>
<dbReference type="InterPro" id="IPR000715">
    <property type="entry name" value="Glycosyl_transferase_4"/>
</dbReference>
<comment type="subcellular location">
    <subcellularLocation>
        <location evidence="1">Cell membrane</location>
        <topology evidence="1">Multi-pass membrane protein</topology>
    </subcellularLocation>
</comment>
<evidence type="ECO:0000256" key="2">
    <source>
        <dbReference type="ARBA" id="ARBA00022475"/>
    </source>
</evidence>
<dbReference type="PANTHER" id="PTHR22926">
    <property type="entry name" value="PHOSPHO-N-ACETYLMURAMOYL-PENTAPEPTIDE-TRANSFERASE"/>
    <property type="match status" value="1"/>
</dbReference>
<feature type="transmembrane region" description="Helical" evidence="9">
    <location>
        <begin position="6"/>
        <end position="28"/>
    </location>
</feature>
<comment type="caution">
    <text evidence="10">The sequence shown here is derived from an EMBL/GenBank/DDBJ whole genome shotgun (WGS) entry which is preliminary data.</text>
</comment>
<dbReference type="STRING" id="649764.HMPREF0762_00671"/>
<feature type="transmembrane region" description="Helical" evidence="9">
    <location>
        <begin position="311"/>
        <end position="330"/>
    </location>
</feature>
<evidence type="ECO:0000256" key="8">
    <source>
        <dbReference type="SAM" id="MobiDB-lite"/>
    </source>
</evidence>
<keyword evidence="2" id="KW-1003">Cell membrane</keyword>
<keyword evidence="5 9" id="KW-1133">Transmembrane helix</keyword>
<dbReference type="eggNOG" id="COG0472">
    <property type="taxonomic scope" value="Bacteria"/>
</dbReference>
<dbReference type="GO" id="GO:0046872">
    <property type="term" value="F:metal ion binding"/>
    <property type="evidence" value="ECO:0007669"/>
    <property type="project" value="UniProtKB-KW"/>
</dbReference>
<dbReference type="GO" id="GO:0071555">
    <property type="term" value="P:cell wall organization"/>
    <property type="evidence" value="ECO:0007669"/>
    <property type="project" value="TreeGrafter"/>
</dbReference>
<feature type="transmembrane region" description="Helical" evidence="9">
    <location>
        <begin position="154"/>
        <end position="173"/>
    </location>
</feature>
<dbReference type="GO" id="GO:0009103">
    <property type="term" value="P:lipopolysaccharide biosynthetic process"/>
    <property type="evidence" value="ECO:0007669"/>
    <property type="project" value="TreeGrafter"/>
</dbReference>
<evidence type="ECO:0000256" key="5">
    <source>
        <dbReference type="ARBA" id="ARBA00022989"/>
    </source>
</evidence>
<feature type="compositionally biased region" description="Low complexity" evidence="8">
    <location>
        <begin position="405"/>
        <end position="428"/>
    </location>
</feature>
<evidence type="ECO:0000313" key="10">
    <source>
        <dbReference type="EMBL" id="EEZ61334.1"/>
    </source>
</evidence>
<keyword evidence="3 10" id="KW-0808">Transferase</keyword>
<comment type="cofactor">
    <cofactor evidence="7">
        <name>Mg(2+)</name>
        <dbReference type="ChEBI" id="CHEBI:18420"/>
    </cofactor>
</comment>
<feature type="transmembrane region" description="Helical" evidence="9">
    <location>
        <begin position="336"/>
        <end position="360"/>
    </location>
</feature>
<keyword evidence="6 9" id="KW-0472">Membrane</keyword>
<dbReference type="OrthoDB" id="9783652at2"/>
<evidence type="ECO:0000256" key="7">
    <source>
        <dbReference type="PIRSR" id="PIRSR600715-1"/>
    </source>
</evidence>
<feature type="transmembrane region" description="Helical" evidence="9">
    <location>
        <begin position="89"/>
        <end position="109"/>
    </location>
</feature>
<dbReference type="RefSeq" id="WP_006361916.1">
    <property type="nucleotide sequence ID" value="NZ_GG700630.1"/>
</dbReference>
<dbReference type="EMBL" id="ACUX02000006">
    <property type="protein sequence ID" value="EEZ61334.1"/>
    <property type="molecule type" value="Genomic_DNA"/>
</dbReference>
<feature type="transmembrane region" description="Helical" evidence="9">
    <location>
        <begin position="235"/>
        <end position="251"/>
    </location>
</feature>
<feature type="transmembrane region" description="Helical" evidence="9">
    <location>
        <begin position="204"/>
        <end position="223"/>
    </location>
</feature>
<dbReference type="Pfam" id="PF00953">
    <property type="entry name" value="Glycos_transf_4"/>
    <property type="match status" value="1"/>
</dbReference>
<feature type="compositionally biased region" description="Low complexity" evidence="8">
    <location>
        <begin position="382"/>
        <end position="394"/>
    </location>
</feature>
<accession>D0WFS1</accession>
<dbReference type="AlphaFoldDB" id="D0WFS1"/>
<keyword evidence="4 9" id="KW-0812">Transmembrane</keyword>
<evidence type="ECO:0000256" key="4">
    <source>
        <dbReference type="ARBA" id="ARBA00022692"/>
    </source>
</evidence>
<dbReference type="PANTHER" id="PTHR22926:SF3">
    <property type="entry name" value="UNDECAPRENYL-PHOSPHATE ALPHA-N-ACETYLGLUCOSAMINYL 1-PHOSPHATE TRANSFERASE"/>
    <property type="match status" value="1"/>
</dbReference>
<organism evidence="10 11">
    <name type="scientific">Slackia exigua (strain ATCC 700122 / DSM 15923 / CIP 105133 / JCM 11022 / KCTC 5966 / S-7)</name>
    <dbReference type="NCBI Taxonomy" id="649764"/>
    <lineage>
        <taxon>Bacteria</taxon>
        <taxon>Bacillati</taxon>
        <taxon>Actinomycetota</taxon>
        <taxon>Coriobacteriia</taxon>
        <taxon>Eggerthellales</taxon>
        <taxon>Eggerthellaceae</taxon>
        <taxon>Slackia</taxon>
    </lineage>
</organism>
<keyword evidence="11" id="KW-1185">Reference proteome</keyword>
<proteinExistence type="predicted"/>
<evidence type="ECO:0000313" key="11">
    <source>
        <dbReference type="Proteomes" id="UP000006001"/>
    </source>
</evidence>
<dbReference type="GO" id="GO:0005886">
    <property type="term" value="C:plasma membrane"/>
    <property type="evidence" value="ECO:0007669"/>
    <property type="project" value="UniProtKB-SubCell"/>
</dbReference>
<reference evidence="10" key="1">
    <citation type="submission" date="2009-10" db="EMBL/GenBank/DDBJ databases">
        <authorList>
            <person name="Weinstock G."/>
            <person name="Sodergren E."/>
            <person name="Clifton S."/>
            <person name="Fulton L."/>
            <person name="Fulton B."/>
            <person name="Courtney L."/>
            <person name="Fronick C."/>
            <person name="Harrison M."/>
            <person name="Strong C."/>
            <person name="Farmer C."/>
            <person name="Delahaunty K."/>
            <person name="Markovic C."/>
            <person name="Hall O."/>
            <person name="Minx P."/>
            <person name="Tomlinson C."/>
            <person name="Mitreva M."/>
            <person name="Nelson J."/>
            <person name="Hou S."/>
            <person name="Wollam A."/>
            <person name="Pepin K.H."/>
            <person name="Johnson M."/>
            <person name="Bhonagiri V."/>
            <person name="Nash W.E."/>
            <person name="Warren W."/>
            <person name="Chinwalla A."/>
            <person name="Mardis E.R."/>
            <person name="Wilson R.K."/>
        </authorList>
    </citation>
    <scope>NUCLEOTIDE SEQUENCE [LARGE SCALE GENOMIC DNA]</scope>
    <source>
        <strain evidence="10">ATCC 700122</strain>
    </source>
</reference>
<feature type="binding site" evidence="7">
    <location>
        <position position="172"/>
    </location>
    <ligand>
        <name>Mg(2+)</name>
        <dbReference type="ChEBI" id="CHEBI:18420"/>
    </ligand>
</feature>
<dbReference type="EC" id="2.7.8.-" evidence="10"/>
<feature type="binding site" evidence="7">
    <location>
        <position position="232"/>
    </location>
    <ligand>
        <name>Mg(2+)</name>
        <dbReference type="ChEBI" id="CHEBI:18420"/>
    </ligand>
</feature>
<feature type="transmembrane region" description="Helical" evidence="9">
    <location>
        <begin position="257"/>
        <end position="278"/>
    </location>
</feature>
<dbReference type="GO" id="GO:0044038">
    <property type="term" value="P:cell wall macromolecule biosynthetic process"/>
    <property type="evidence" value="ECO:0007669"/>
    <property type="project" value="TreeGrafter"/>
</dbReference>
<evidence type="ECO:0000256" key="3">
    <source>
        <dbReference type="ARBA" id="ARBA00022679"/>
    </source>
</evidence>
<evidence type="ECO:0000256" key="9">
    <source>
        <dbReference type="SAM" id="Phobius"/>
    </source>
</evidence>
<feature type="transmembrane region" description="Helical" evidence="9">
    <location>
        <begin position="121"/>
        <end position="142"/>
    </location>
</feature>